<dbReference type="PIRSF" id="PIRSF000390">
    <property type="entry name" value="PLP_StrS"/>
    <property type="match status" value="1"/>
</dbReference>
<dbReference type="Pfam" id="PF01041">
    <property type="entry name" value="DegT_DnrJ_EryC1"/>
    <property type="match status" value="1"/>
</dbReference>
<dbReference type="Gene3D" id="3.40.640.10">
    <property type="entry name" value="Type I PLP-dependent aspartate aminotransferase-like (Major domain)"/>
    <property type="match status" value="1"/>
</dbReference>
<name>A0A6J6WTQ1_9ZZZZ</name>
<dbReference type="GO" id="GO:0008483">
    <property type="term" value="F:transaminase activity"/>
    <property type="evidence" value="ECO:0007669"/>
    <property type="project" value="TreeGrafter"/>
</dbReference>
<evidence type="ECO:0000256" key="1">
    <source>
        <dbReference type="ARBA" id="ARBA00022898"/>
    </source>
</evidence>
<gene>
    <name evidence="3" type="ORF">UFOPK2992_00125</name>
</gene>
<dbReference type="PANTHER" id="PTHR30244">
    <property type="entry name" value="TRANSAMINASE"/>
    <property type="match status" value="1"/>
</dbReference>
<comment type="similarity">
    <text evidence="2">Belongs to the DegT/DnrJ/EryC1 family.</text>
</comment>
<protein>
    <submittedName>
        <fullName evidence="3">Unannotated protein</fullName>
    </submittedName>
</protein>
<proteinExistence type="inferred from homology"/>
<reference evidence="3" key="1">
    <citation type="submission" date="2020-05" db="EMBL/GenBank/DDBJ databases">
        <authorList>
            <person name="Chiriac C."/>
            <person name="Salcher M."/>
            <person name="Ghai R."/>
            <person name="Kavagutti S V."/>
        </authorList>
    </citation>
    <scope>NUCLEOTIDE SEQUENCE</scope>
</reference>
<evidence type="ECO:0000256" key="2">
    <source>
        <dbReference type="ARBA" id="ARBA00037999"/>
    </source>
</evidence>
<dbReference type="InterPro" id="IPR015422">
    <property type="entry name" value="PyrdxlP-dep_Trfase_small"/>
</dbReference>
<dbReference type="AlphaFoldDB" id="A0A6J6WTQ1"/>
<evidence type="ECO:0000313" key="3">
    <source>
        <dbReference type="EMBL" id="CAB4786965.1"/>
    </source>
</evidence>
<keyword evidence="1" id="KW-0663">Pyridoxal phosphate</keyword>
<dbReference type="InterPro" id="IPR000653">
    <property type="entry name" value="DegT/StrS_aminotransferase"/>
</dbReference>
<sequence length="348" mass="37087">MVPVVDLSRKGQRIAEEFGAAAQRIAASGLFLLGAETSAFEREFAKWLDMPDAVAVASGASALQLALVGLGVGPGDEVILPAFTAVPTASAVCAIGAVPVLVDVESDSGLIDLKCIESARTDRTQAVIVVHLYGCPSELPLTDLLVIEDAAQAHGALIAPRRSDAVAYSFYPTKNLGGIGDGGAVVFDNENLGALLRRLRVHGMTEMYAHAHVSQNFRMSEVEAAWLRLSLLSIDDDNARRRAIAARYREAAPHLAWPQSHPDHVFHQCVFRSQRRDAVRADLAAAGVATGVHYPIAVTQQVAYKQFTRAACPHAEAWAAECVSVPCFPELTDTEVDQVASALSKVAS</sequence>
<dbReference type="GO" id="GO:0000271">
    <property type="term" value="P:polysaccharide biosynthetic process"/>
    <property type="evidence" value="ECO:0007669"/>
    <property type="project" value="TreeGrafter"/>
</dbReference>
<dbReference type="InterPro" id="IPR015421">
    <property type="entry name" value="PyrdxlP-dep_Trfase_major"/>
</dbReference>
<organism evidence="3">
    <name type="scientific">freshwater metagenome</name>
    <dbReference type="NCBI Taxonomy" id="449393"/>
    <lineage>
        <taxon>unclassified sequences</taxon>
        <taxon>metagenomes</taxon>
        <taxon>ecological metagenomes</taxon>
    </lineage>
</organism>
<accession>A0A6J6WTQ1</accession>
<dbReference type="Gene3D" id="3.90.1150.10">
    <property type="entry name" value="Aspartate Aminotransferase, domain 1"/>
    <property type="match status" value="1"/>
</dbReference>
<dbReference type="GO" id="GO:0030170">
    <property type="term" value="F:pyridoxal phosphate binding"/>
    <property type="evidence" value="ECO:0007669"/>
    <property type="project" value="TreeGrafter"/>
</dbReference>
<dbReference type="PANTHER" id="PTHR30244:SF36">
    <property type="entry name" value="3-OXO-GLUCOSE-6-PHOSPHATE:GLUTAMATE AMINOTRANSFERASE"/>
    <property type="match status" value="1"/>
</dbReference>
<dbReference type="InterPro" id="IPR015424">
    <property type="entry name" value="PyrdxlP-dep_Trfase"/>
</dbReference>
<dbReference type="SUPFAM" id="SSF53383">
    <property type="entry name" value="PLP-dependent transferases"/>
    <property type="match status" value="1"/>
</dbReference>
<dbReference type="EMBL" id="CAFAAI010000008">
    <property type="protein sequence ID" value="CAB4786965.1"/>
    <property type="molecule type" value="Genomic_DNA"/>
</dbReference>